<gene>
    <name evidence="1" type="ORF">SS50377_17938</name>
    <name evidence="2" type="ORF">SS50377_28066</name>
</gene>
<dbReference type="VEuPathDB" id="GiardiaDB:SS50377_28066"/>
<organism evidence="1">
    <name type="scientific">Spironucleus salmonicida</name>
    <dbReference type="NCBI Taxonomy" id="348837"/>
    <lineage>
        <taxon>Eukaryota</taxon>
        <taxon>Metamonada</taxon>
        <taxon>Diplomonadida</taxon>
        <taxon>Hexamitidae</taxon>
        <taxon>Hexamitinae</taxon>
        <taxon>Spironucleus</taxon>
    </lineage>
</organism>
<evidence type="ECO:0000313" key="2">
    <source>
        <dbReference type="EMBL" id="KAH0570091.1"/>
    </source>
</evidence>
<evidence type="ECO:0000313" key="1">
    <source>
        <dbReference type="EMBL" id="EST42618.1"/>
    </source>
</evidence>
<evidence type="ECO:0000313" key="3">
    <source>
        <dbReference type="Proteomes" id="UP000018208"/>
    </source>
</evidence>
<proteinExistence type="predicted"/>
<protein>
    <submittedName>
        <fullName evidence="1">Uncharacterized protein</fullName>
    </submittedName>
</protein>
<dbReference type="Proteomes" id="UP000018208">
    <property type="component" value="Unassembled WGS sequence"/>
</dbReference>
<reference evidence="2" key="2">
    <citation type="submission" date="2020-12" db="EMBL/GenBank/DDBJ databases">
        <title>New Spironucleus salmonicida genome in near-complete chromosomes.</title>
        <authorList>
            <person name="Xu F."/>
            <person name="Kurt Z."/>
            <person name="Jimenez-Gonzalez A."/>
            <person name="Astvaldsson A."/>
            <person name="Andersson J.O."/>
            <person name="Svard S.G."/>
        </authorList>
    </citation>
    <scope>NUCLEOTIDE SEQUENCE</scope>
    <source>
        <strain evidence="2">ATCC 50377</strain>
    </source>
</reference>
<accession>V6LEB6</accession>
<name>V6LEB6_9EUKA</name>
<dbReference type="EMBL" id="AUWU02000008">
    <property type="protein sequence ID" value="KAH0570091.1"/>
    <property type="molecule type" value="Genomic_DNA"/>
</dbReference>
<dbReference type="AlphaFoldDB" id="V6LEB6"/>
<sequence length="465" mass="54573">MNGYVILLQDQQTLVYDILSARLVHTDVLIEKQAFLYKIESSQGNKLSEAVQDLKTYLVLLQHKFSLIFDTAQLLLPIPSHYSLRTYKLIREVAQNYKIIPFHKFIINQHYEGLTYIFMMARETFKFTFTNDYEVTEYVVSQIGFVNLIEQIQILLKSKQILISDQRCLAFIETIDFAQDLAKLKYNQQIFKVKIFDILECIKDKIELLVKDLALHLPCKGSQNILKLIQHDIEIIPIFQPIHQSSIVDIPIFTIPGDVVIKVHDQDITIFTEDSKLFENTIQVQHTDYCEIWQNNQLNSAWEFAEPLDTIIVRVTENYKLIINNAILVQKRNASQLNNQIEQSKINELLSMRPKIQQTRSNVVQTQSIIANFKAEYTRFLYFVIKNQFIYFDTSDTYFFQIKEDEIFKIFTFGQLNSSWRSTVDQQIQIGVIYTGPRSCKIILNKKVIWQGEKRLVNNIQIIQE</sequence>
<dbReference type="EMBL" id="KI546159">
    <property type="protein sequence ID" value="EST42618.1"/>
    <property type="molecule type" value="Genomic_DNA"/>
</dbReference>
<keyword evidence="3" id="KW-1185">Reference proteome</keyword>
<reference evidence="1 2" key="1">
    <citation type="journal article" date="2014" name="PLoS Genet.">
        <title>The Genome of Spironucleus salmonicida Highlights a Fish Pathogen Adapted to Fluctuating Environments.</title>
        <authorList>
            <person name="Xu F."/>
            <person name="Jerlstrom-Hultqvist J."/>
            <person name="Einarsson E."/>
            <person name="Astvaldsson A."/>
            <person name="Svard S.G."/>
            <person name="Andersson J.O."/>
        </authorList>
    </citation>
    <scope>NUCLEOTIDE SEQUENCE</scope>
    <source>
        <strain evidence="2">ATCC 50377</strain>
    </source>
</reference>